<organism evidence="5 6">
    <name type="scientific">Fructobacillus durionis</name>
    <dbReference type="NCBI Taxonomy" id="283737"/>
    <lineage>
        <taxon>Bacteria</taxon>
        <taxon>Bacillati</taxon>
        <taxon>Bacillota</taxon>
        <taxon>Bacilli</taxon>
        <taxon>Lactobacillales</taxon>
        <taxon>Lactobacillaceae</taxon>
        <taxon>Fructobacillus</taxon>
    </lineage>
</organism>
<reference evidence="5 6" key="1">
    <citation type="submission" date="2016-10" db="EMBL/GenBank/DDBJ databases">
        <authorList>
            <person name="de Groot N.N."/>
        </authorList>
    </citation>
    <scope>NUCLEOTIDE SEQUENCE [LARGE SCALE GENOMIC DNA]</scope>
    <source>
        <strain evidence="5 6">DSM 19113</strain>
    </source>
</reference>
<comment type="caution">
    <text evidence="3">Lacks conserved residue(s) required for the propagation of feature annotation.</text>
</comment>
<sequence length="145" mass="16368">MTKYNQEDLKKRLTSEQYEVTQNAGTERPFTGKYDQWWEDGIFVDVVSGEPLFSSTDKYDSGCGWPAFTKGIDEADLKENTDSSFGMVRTEVRSAEANSHLGHVFPDGPADQGGLRYCINSAALRFVPKADMEKEGYGRYLKLFK</sequence>
<dbReference type="HAMAP" id="MF_01400">
    <property type="entry name" value="MsrB"/>
    <property type="match status" value="1"/>
</dbReference>
<gene>
    <name evidence="3" type="primary">msrB</name>
    <name evidence="5" type="ORF">SAMN05660453_0670</name>
</gene>
<evidence type="ECO:0000256" key="2">
    <source>
        <dbReference type="ARBA" id="ARBA00048488"/>
    </source>
</evidence>
<dbReference type="NCBIfam" id="TIGR00357">
    <property type="entry name" value="peptide-methionine (R)-S-oxide reductase MsrB"/>
    <property type="match status" value="1"/>
</dbReference>
<dbReference type="GO" id="GO:0030091">
    <property type="term" value="P:protein repair"/>
    <property type="evidence" value="ECO:0007669"/>
    <property type="project" value="InterPro"/>
</dbReference>
<dbReference type="Gene3D" id="2.170.150.20">
    <property type="entry name" value="Peptide methionine sulfoxide reductase"/>
    <property type="match status" value="1"/>
</dbReference>
<dbReference type="Proteomes" id="UP000199376">
    <property type="component" value="Unassembled WGS sequence"/>
</dbReference>
<dbReference type="InterPro" id="IPR011057">
    <property type="entry name" value="Mss4-like_sf"/>
</dbReference>
<name>A0A1I1F5N1_9LACO</name>
<keyword evidence="1 3" id="KW-0560">Oxidoreductase</keyword>
<dbReference type="RefSeq" id="WP_091502057.1">
    <property type="nucleotide sequence ID" value="NZ_FOLI01000002.1"/>
</dbReference>
<dbReference type="OrthoDB" id="4174719at2"/>
<dbReference type="SUPFAM" id="SSF51316">
    <property type="entry name" value="Mss4-like"/>
    <property type="match status" value="1"/>
</dbReference>
<dbReference type="InterPro" id="IPR002579">
    <property type="entry name" value="Met_Sox_Rdtase_MsrB_dom"/>
</dbReference>
<dbReference type="EC" id="1.8.4.12" evidence="3"/>
<dbReference type="STRING" id="283737.SAMN05660453_0670"/>
<dbReference type="GO" id="GO:0005737">
    <property type="term" value="C:cytoplasm"/>
    <property type="evidence" value="ECO:0007669"/>
    <property type="project" value="TreeGrafter"/>
</dbReference>
<accession>A0A1I1F5N1</accession>
<feature type="domain" description="MsrB" evidence="4">
    <location>
        <begin position="6"/>
        <end position="129"/>
    </location>
</feature>
<evidence type="ECO:0000313" key="6">
    <source>
        <dbReference type="Proteomes" id="UP000199376"/>
    </source>
</evidence>
<protein>
    <recommendedName>
        <fullName evidence="3">Peptide methionine sulfoxide reductase MsrB</fullName>
        <ecNumber evidence="3">1.8.4.12</ecNumber>
    </recommendedName>
    <alternativeName>
        <fullName evidence="3">Peptide-methionine (R)-S-oxide reductase</fullName>
    </alternativeName>
</protein>
<evidence type="ECO:0000256" key="3">
    <source>
        <dbReference type="HAMAP-Rule" id="MF_01400"/>
    </source>
</evidence>
<dbReference type="GO" id="GO:0006979">
    <property type="term" value="P:response to oxidative stress"/>
    <property type="evidence" value="ECO:0007669"/>
    <property type="project" value="InterPro"/>
</dbReference>
<dbReference type="PANTHER" id="PTHR10173:SF59">
    <property type="entry name" value="PEPTIDE METHIONINE SULFOXIDE REDUCTASE MSRA_MSRB"/>
    <property type="match status" value="1"/>
</dbReference>
<comment type="catalytic activity">
    <reaction evidence="2 3">
        <text>L-methionyl-[protein] + [thioredoxin]-disulfide + H2O = L-methionyl-(R)-S-oxide-[protein] + [thioredoxin]-dithiol</text>
        <dbReference type="Rhea" id="RHEA:24164"/>
        <dbReference type="Rhea" id="RHEA-COMP:10698"/>
        <dbReference type="Rhea" id="RHEA-COMP:10700"/>
        <dbReference type="Rhea" id="RHEA-COMP:12313"/>
        <dbReference type="Rhea" id="RHEA-COMP:12314"/>
        <dbReference type="ChEBI" id="CHEBI:15377"/>
        <dbReference type="ChEBI" id="CHEBI:16044"/>
        <dbReference type="ChEBI" id="CHEBI:29950"/>
        <dbReference type="ChEBI" id="CHEBI:45764"/>
        <dbReference type="ChEBI" id="CHEBI:50058"/>
        <dbReference type="EC" id="1.8.4.12"/>
    </reaction>
</comment>
<evidence type="ECO:0000256" key="1">
    <source>
        <dbReference type="ARBA" id="ARBA00023002"/>
    </source>
</evidence>
<comment type="similarity">
    <text evidence="3">Belongs to the MsrB Met sulfoxide reductase family.</text>
</comment>
<evidence type="ECO:0000313" key="5">
    <source>
        <dbReference type="EMBL" id="SFB94252.1"/>
    </source>
</evidence>
<dbReference type="Pfam" id="PF01641">
    <property type="entry name" value="SelR"/>
    <property type="match status" value="1"/>
</dbReference>
<feature type="active site" description="Nucleophile" evidence="3">
    <location>
        <position position="118"/>
    </location>
</feature>
<proteinExistence type="inferred from homology"/>
<dbReference type="FunFam" id="2.170.150.20:FF:000003">
    <property type="entry name" value="Peptide methionine sulfoxide reductase MsrB"/>
    <property type="match status" value="1"/>
</dbReference>
<dbReference type="InterPro" id="IPR028427">
    <property type="entry name" value="Met_Sox_Rdtase_MsrB"/>
</dbReference>
<dbReference type="PROSITE" id="PS51790">
    <property type="entry name" value="MSRB"/>
    <property type="match status" value="1"/>
</dbReference>
<keyword evidence="6" id="KW-1185">Reference proteome</keyword>
<evidence type="ECO:0000259" key="4">
    <source>
        <dbReference type="PROSITE" id="PS51790"/>
    </source>
</evidence>
<dbReference type="PANTHER" id="PTHR10173">
    <property type="entry name" value="METHIONINE SULFOXIDE REDUCTASE"/>
    <property type="match status" value="1"/>
</dbReference>
<dbReference type="AlphaFoldDB" id="A0A1I1F5N1"/>
<dbReference type="EMBL" id="FOLI01000002">
    <property type="protein sequence ID" value="SFB94252.1"/>
    <property type="molecule type" value="Genomic_DNA"/>
</dbReference>
<dbReference type="GO" id="GO:0033743">
    <property type="term" value="F:peptide-methionine (R)-S-oxide reductase activity"/>
    <property type="evidence" value="ECO:0007669"/>
    <property type="project" value="UniProtKB-UniRule"/>
</dbReference>